<gene>
    <name evidence="2" type="ORF">EVAR_18272_1</name>
</gene>
<proteinExistence type="predicted"/>
<sequence>MVWEGEVERKQTEAVLPSRNLSIARLGPQAPHAGPVLSGAADSRHLRGLCDGGVLDTERVIEINSSRNSLVNCPWPRSNRMPTRRKPSLLTNGAAGELRIFGTESESKAEPGLKPKGETTSGDSVIDRNRKRRNSLDVHAGGAAGKR</sequence>
<evidence type="ECO:0000256" key="1">
    <source>
        <dbReference type="SAM" id="MobiDB-lite"/>
    </source>
</evidence>
<accession>A0A4C1UJN3</accession>
<evidence type="ECO:0000313" key="3">
    <source>
        <dbReference type="Proteomes" id="UP000299102"/>
    </source>
</evidence>
<evidence type="ECO:0000313" key="2">
    <source>
        <dbReference type="EMBL" id="GBP26635.1"/>
    </source>
</evidence>
<protein>
    <submittedName>
        <fullName evidence="2">Uncharacterized protein</fullName>
    </submittedName>
</protein>
<organism evidence="2 3">
    <name type="scientific">Eumeta variegata</name>
    <name type="common">Bagworm moth</name>
    <name type="synonym">Eumeta japonica</name>
    <dbReference type="NCBI Taxonomy" id="151549"/>
    <lineage>
        <taxon>Eukaryota</taxon>
        <taxon>Metazoa</taxon>
        <taxon>Ecdysozoa</taxon>
        <taxon>Arthropoda</taxon>
        <taxon>Hexapoda</taxon>
        <taxon>Insecta</taxon>
        <taxon>Pterygota</taxon>
        <taxon>Neoptera</taxon>
        <taxon>Endopterygota</taxon>
        <taxon>Lepidoptera</taxon>
        <taxon>Glossata</taxon>
        <taxon>Ditrysia</taxon>
        <taxon>Tineoidea</taxon>
        <taxon>Psychidae</taxon>
        <taxon>Oiketicinae</taxon>
        <taxon>Eumeta</taxon>
    </lineage>
</organism>
<feature type="region of interest" description="Disordered" evidence="1">
    <location>
        <begin position="74"/>
        <end position="147"/>
    </location>
</feature>
<dbReference type="EMBL" id="BGZK01000182">
    <property type="protein sequence ID" value="GBP26635.1"/>
    <property type="molecule type" value="Genomic_DNA"/>
</dbReference>
<comment type="caution">
    <text evidence="2">The sequence shown here is derived from an EMBL/GenBank/DDBJ whole genome shotgun (WGS) entry which is preliminary data.</text>
</comment>
<name>A0A4C1UJN3_EUMVA</name>
<dbReference type="AlphaFoldDB" id="A0A4C1UJN3"/>
<keyword evidence="3" id="KW-1185">Reference proteome</keyword>
<feature type="compositionally biased region" description="Basic and acidic residues" evidence="1">
    <location>
        <begin position="105"/>
        <end position="117"/>
    </location>
</feature>
<reference evidence="2 3" key="1">
    <citation type="journal article" date="2019" name="Commun. Biol.">
        <title>The bagworm genome reveals a unique fibroin gene that provides high tensile strength.</title>
        <authorList>
            <person name="Kono N."/>
            <person name="Nakamura H."/>
            <person name="Ohtoshi R."/>
            <person name="Tomita M."/>
            <person name="Numata K."/>
            <person name="Arakawa K."/>
        </authorList>
    </citation>
    <scope>NUCLEOTIDE SEQUENCE [LARGE SCALE GENOMIC DNA]</scope>
</reference>
<dbReference type="Proteomes" id="UP000299102">
    <property type="component" value="Unassembled WGS sequence"/>
</dbReference>